<keyword evidence="2" id="KW-1185">Reference proteome</keyword>
<dbReference type="NCBIfam" id="TIGR00026">
    <property type="entry name" value="hi_GC_TIGR00026"/>
    <property type="match status" value="1"/>
</dbReference>
<sequence length="147" mass="16379">MNAALKHRIVRPFQNRVVNPLAKWAIEKGYAPASYALLETTGRKSGVARQTPVGNGLVGEQFWIVAEHGARAAYVRNIAADPRVRVRIRDGRRQVWRSGIATALPDDDPRERQRWLGESGPGRASNARAVRMFGSDLLTVRIDLDPQ</sequence>
<name>A0ABU4HXJ8_9ACTN</name>
<organism evidence="1 2">
    <name type="scientific">Conexibacter stalactiti</name>
    <dbReference type="NCBI Taxonomy" id="1940611"/>
    <lineage>
        <taxon>Bacteria</taxon>
        <taxon>Bacillati</taxon>
        <taxon>Actinomycetota</taxon>
        <taxon>Thermoleophilia</taxon>
        <taxon>Solirubrobacterales</taxon>
        <taxon>Conexibacteraceae</taxon>
        <taxon>Conexibacter</taxon>
    </lineage>
</organism>
<protein>
    <submittedName>
        <fullName evidence="1">Nitroreductase/quinone reductase family protein</fullName>
    </submittedName>
</protein>
<gene>
    <name evidence="1" type="ORF">R7226_27095</name>
</gene>
<evidence type="ECO:0000313" key="1">
    <source>
        <dbReference type="EMBL" id="MDW5598052.1"/>
    </source>
</evidence>
<dbReference type="SUPFAM" id="SSF50475">
    <property type="entry name" value="FMN-binding split barrel"/>
    <property type="match status" value="1"/>
</dbReference>
<dbReference type="Gene3D" id="2.30.110.10">
    <property type="entry name" value="Electron Transport, Fmn-binding Protein, Chain A"/>
    <property type="match status" value="1"/>
</dbReference>
<reference evidence="2" key="1">
    <citation type="submission" date="2023-07" db="EMBL/GenBank/DDBJ databases">
        <title>Conexibacter stalactiti sp. nov., isolated from stalactites in a lava cave and emended description of the genus Conexibacter.</title>
        <authorList>
            <person name="Lee S.D."/>
        </authorList>
    </citation>
    <scope>NUCLEOTIDE SEQUENCE [LARGE SCALE GENOMIC DNA]</scope>
    <source>
        <strain evidence="2">KCTC 39840</strain>
    </source>
</reference>
<dbReference type="Proteomes" id="UP001284601">
    <property type="component" value="Unassembled WGS sequence"/>
</dbReference>
<dbReference type="EMBL" id="JAWSTH010000116">
    <property type="protein sequence ID" value="MDW5598052.1"/>
    <property type="molecule type" value="Genomic_DNA"/>
</dbReference>
<dbReference type="InterPro" id="IPR012349">
    <property type="entry name" value="Split_barrel_FMN-bd"/>
</dbReference>
<comment type="caution">
    <text evidence="1">The sequence shown here is derived from an EMBL/GenBank/DDBJ whole genome shotgun (WGS) entry which is preliminary data.</text>
</comment>
<reference evidence="1 2" key="2">
    <citation type="submission" date="2023-10" db="EMBL/GenBank/DDBJ databases">
        <authorList>
            <person name="Han X.F."/>
        </authorList>
    </citation>
    <scope>NUCLEOTIDE SEQUENCE [LARGE SCALE GENOMIC DNA]</scope>
    <source>
        <strain evidence="1 2">KCTC 39840</strain>
    </source>
</reference>
<dbReference type="InterPro" id="IPR004378">
    <property type="entry name" value="F420H2_quin_Rdtase"/>
</dbReference>
<proteinExistence type="predicted"/>
<accession>A0ABU4HXJ8</accession>
<dbReference type="Pfam" id="PF04075">
    <property type="entry name" value="F420H2_quin_red"/>
    <property type="match status" value="1"/>
</dbReference>
<evidence type="ECO:0000313" key="2">
    <source>
        <dbReference type="Proteomes" id="UP001284601"/>
    </source>
</evidence>